<dbReference type="CDD" id="cd03257">
    <property type="entry name" value="ABC_NikE_OppD_transporters"/>
    <property type="match status" value="1"/>
</dbReference>
<dbReference type="InterPro" id="IPR003439">
    <property type="entry name" value="ABC_transporter-like_ATP-bd"/>
</dbReference>
<keyword evidence="6" id="KW-0472">Membrane</keyword>
<organism evidence="8">
    <name type="scientific">marine metagenome</name>
    <dbReference type="NCBI Taxonomy" id="408172"/>
    <lineage>
        <taxon>unclassified sequences</taxon>
        <taxon>metagenomes</taxon>
        <taxon>ecological metagenomes</taxon>
    </lineage>
</organism>
<dbReference type="SUPFAM" id="SSF52540">
    <property type="entry name" value="P-loop containing nucleoside triphosphate hydrolases"/>
    <property type="match status" value="1"/>
</dbReference>
<dbReference type="GO" id="GO:0015833">
    <property type="term" value="P:peptide transport"/>
    <property type="evidence" value="ECO:0007669"/>
    <property type="project" value="InterPro"/>
</dbReference>
<dbReference type="GO" id="GO:0005524">
    <property type="term" value="F:ATP binding"/>
    <property type="evidence" value="ECO:0007669"/>
    <property type="project" value="UniProtKB-KW"/>
</dbReference>
<proteinExistence type="predicted"/>
<keyword evidence="4" id="KW-0547">Nucleotide-binding</keyword>
<dbReference type="NCBIfam" id="TIGR01727">
    <property type="entry name" value="oligo_HPY"/>
    <property type="match status" value="1"/>
</dbReference>
<evidence type="ECO:0000256" key="2">
    <source>
        <dbReference type="ARBA" id="ARBA00022448"/>
    </source>
</evidence>
<dbReference type="InterPro" id="IPR003593">
    <property type="entry name" value="AAA+_ATPase"/>
</dbReference>
<dbReference type="Pfam" id="PF00005">
    <property type="entry name" value="ABC_tran"/>
    <property type="match status" value="1"/>
</dbReference>
<keyword evidence="3" id="KW-1003">Cell membrane</keyword>
<keyword evidence="5" id="KW-0067">ATP-binding</keyword>
<dbReference type="PROSITE" id="PS50893">
    <property type="entry name" value="ABC_TRANSPORTER_2"/>
    <property type="match status" value="1"/>
</dbReference>
<evidence type="ECO:0000256" key="6">
    <source>
        <dbReference type="ARBA" id="ARBA00023136"/>
    </source>
</evidence>
<feature type="domain" description="ABC transporter" evidence="7">
    <location>
        <begin position="8"/>
        <end position="257"/>
    </location>
</feature>
<dbReference type="FunFam" id="3.40.50.300:FF:000016">
    <property type="entry name" value="Oligopeptide ABC transporter ATP-binding component"/>
    <property type="match status" value="1"/>
</dbReference>
<gene>
    <name evidence="8" type="ORF">METZ01_LOCUS49221</name>
</gene>
<dbReference type="InterPro" id="IPR017871">
    <property type="entry name" value="ABC_transporter-like_CS"/>
</dbReference>
<dbReference type="PANTHER" id="PTHR43297:SF2">
    <property type="entry name" value="DIPEPTIDE TRANSPORT ATP-BINDING PROTEIN DPPD"/>
    <property type="match status" value="1"/>
</dbReference>
<dbReference type="GO" id="GO:0005886">
    <property type="term" value="C:plasma membrane"/>
    <property type="evidence" value="ECO:0007669"/>
    <property type="project" value="UniProtKB-SubCell"/>
</dbReference>
<accession>A0A381S2B2</accession>
<keyword evidence="2" id="KW-0813">Transport</keyword>
<evidence type="ECO:0000259" key="7">
    <source>
        <dbReference type="PROSITE" id="PS50893"/>
    </source>
</evidence>
<dbReference type="Gene3D" id="3.40.50.300">
    <property type="entry name" value="P-loop containing nucleotide triphosphate hydrolases"/>
    <property type="match status" value="1"/>
</dbReference>
<evidence type="ECO:0000256" key="4">
    <source>
        <dbReference type="ARBA" id="ARBA00022741"/>
    </source>
</evidence>
<evidence type="ECO:0000256" key="5">
    <source>
        <dbReference type="ARBA" id="ARBA00022840"/>
    </source>
</evidence>
<evidence type="ECO:0000313" key="8">
    <source>
        <dbReference type="EMBL" id="SUZ96367.1"/>
    </source>
</evidence>
<evidence type="ECO:0000256" key="1">
    <source>
        <dbReference type="ARBA" id="ARBA00004202"/>
    </source>
</evidence>
<dbReference type="PANTHER" id="PTHR43297">
    <property type="entry name" value="OLIGOPEPTIDE TRANSPORT ATP-BINDING PROTEIN APPD"/>
    <property type="match status" value="1"/>
</dbReference>
<dbReference type="AlphaFoldDB" id="A0A381S2B2"/>
<dbReference type="InterPro" id="IPR013563">
    <property type="entry name" value="Oligopep_ABC_C"/>
</dbReference>
<dbReference type="InterPro" id="IPR027417">
    <property type="entry name" value="P-loop_NTPase"/>
</dbReference>
<evidence type="ECO:0000256" key="3">
    <source>
        <dbReference type="ARBA" id="ARBA00022475"/>
    </source>
</evidence>
<dbReference type="PROSITE" id="PS00211">
    <property type="entry name" value="ABC_TRANSPORTER_1"/>
    <property type="match status" value="1"/>
</dbReference>
<dbReference type="SMART" id="SM00382">
    <property type="entry name" value="AAA"/>
    <property type="match status" value="1"/>
</dbReference>
<sequence>MTSSLLSVRNLTVEFATRDGVVPVIDDLSFDLAPGETLSLVGESGCGKTITALAVMGLIPSPPGRVAAGSISLAGEDLVQATGSRMREIRGNEVSMVFQEPMTSLNPVFTIGEQIGETLRRHQGLTRRQAQAQSVQMLDAVQIPLPGRRANDYPHQLSGGMRQRVMIAMALACRPKILIADEPTTALDVTVQAQIFDLMQALRKETEAAIILITHDMGSVAEMAERVVVMYAGRKIEEGQVDDILIRPRHPYTRGLIACVPHLLETVSSERPYLQEVPGMVPPLADFGFDGCMFAPRCDLVEESCWHKKPDVIRLTDSQSAACWNLQNSEVPVDG</sequence>
<name>A0A381S2B2_9ZZZZ</name>
<reference evidence="8" key="1">
    <citation type="submission" date="2018-05" db="EMBL/GenBank/DDBJ databases">
        <authorList>
            <person name="Lanie J.A."/>
            <person name="Ng W.-L."/>
            <person name="Kazmierczak K.M."/>
            <person name="Andrzejewski T.M."/>
            <person name="Davidsen T.M."/>
            <person name="Wayne K.J."/>
            <person name="Tettelin H."/>
            <person name="Glass J.I."/>
            <person name="Rusch D."/>
            <person name="Podicherti R."/>
            <person name="Tsui H.-C.T."/>
            <person name="Winkler M.E."/>
        </authorList>
    </citation>
    <scope>NUCLEOTIDE SEQUENCE</scope>
</reference>
<dbReference type="InterPro" id="IPR050388">
    <property type="entry name" value="ABC_Ni/Peptide_Import"/>
</dbReference>
<protein>
    <recommendedName>
        <fullName evidence="7">ABC transporter domain-containing protein</fullName>
    </recommendedName>
</protein>
<dbReference type="EMBL" id="UINC01002409">
    <property type="protein sequence ID" value="SUZ96367.1"/>
    <property type="molecule type" value="Genomic_DNA"/>
</dbReference>
<dbReference type="GO" id="GO:0016887">
    <property type="term" value="F:ATP hydrolysis activity"/>
    <property type="evidence" value="ECO:0007669"/>
    <property type="project" value="InterPro"/>
</dbReference>
<dbReference type="Pfam" id="PF08352">
    <property type="entry name" value="oligo_HPY"/>
    <property type="match status" value="1"/>
</dbReference>
<comment type="subcellular location">
    <subcellularLocation>
        <location evidence="1">Cell membrane</location>
        <topology evidence="1">Peripheral membrane protein</topology>
    </subcellularLocation>
</comment>